<evidence type="ECO:0000256" key="2">
    <source>
        <dbReference type="SAM" id="SignalP"/>
    </source>
</evidence>
<dbReference type="InterPro" id="IPR029058">
    <property type="entry name" value="AB_hydrolase_fold"/>
</dbReference>
<keyword evidence="1 4" id="KW-0378">Hydrolase</keyword>
<dbReference type="PANTHER" id="PTHR48081:SF33">
    <property type="entry name" value="KYNURENINE FORMAMIDASE"/>
    <property type="match status" value="1"/>
</dbReference>
<evidence type="ECO:0000313" key="4">
    <source>
        <dbReference type="EMBL" id="QMW23678.1"/>
    </source>
</evidence>
<dbReference type="SUPFAM" id="SSF53474">
    <property type="entry name" value="alpha/beta-Hydrolases"/>
    <property type="match status" value="1"/>
</dbReference>
<dbReference type="EMBL" id="CP059851">
    <property type="protein sequence ID" value="QMW23678.1"/>
    <property type="molecule type" value="Genomic_DNA"/>
</dbReference>
<evidence type="ECO:0000313" key="5">
    <source>
        <dbReference type="Proteomes" id="UP000515292"/>
    </source>
</evidence>
<protein>
    <submittedName>
        <fullName evidence="4">Alpha/beta hydrolase</fullName>
    </submittedName>
</protein>
<feature type="signal peptide" evidence="2">
    <location>
        <begin position="1"/>
        <end position="17"/>
    </location>
</feature>
<evidence type="ECO:0000256" key="1">
    <source>
        <dbReference type="ARBA" id="ARBA00022801"/>
    </source>
</evidence>
<keyword evidence="5" id="KW-1185">Reference proteome</keyword>
<proteinExistence type="predicted"/>
<dbReference type="Proteomes" id="UP000515292">
    <property type="component" value="Chromosome"/>
</dbReference>
<accession>A0A7G5IJY6</accession>
<dbReference type="InterPro" id="IPR049492">
    <property type="entry name" value="BD-FAE-like_dom"/>
</dbReference>
<dbReference type="RefSeq" id="WP_182297501.1">
    <property type="nucleotide sequence ID" value="NZ_CP059851.1"/>
</dbReference>
<organism evidence="4 5">
    <name type="scientific">Sandaracinobacteroides saxicola</name>
    <dbReference type="NCBI Taxonomy" id="2759707"/>
    <lineage>
        <taxon>Bacteria</taxon>
        <taxon>Pseudomonadati</taxon>
        <taxon>Pseudomonadota</taxon>
        <taxon>Alphaproteobacteria</taxon>
        <taxon>Sphingomonadales</taxon>
        <taxon>Sphingosinicellaceae</taxon>
        <taxon>Sandaracinobacteroides</taxon>
    </lineage>
</organism>
<keyword evidence="2" id="KW-0732">Signal</keyword>
<name>A0A7G5IJY6_9SPHN</name>
<feature type="domain" description="BD-FAE-like" evidence="3">
    <location>
        <begin position="65"/>
        <end position="247"/>
    </location>
</feature>
<gene>
    <name evidence="4" type="ORF">H3309_04090</name>
</gene>
<reference evidence="4 5" key="1">
    <citation type="submission" date="2020-07" db="EMBL/GenBank/DDBJ databases">
        <title>Complete genome sequence for Sandaracinobacter sp. M6.</title>
        <authorList>
            <person name="Tang Y."/>
            <person name="Liu Q."/>
            <person name="Guo Z."/>
            <person name="Lei P."/>
            <person name="Huang B."/>
        </authorList>
    </citation>
    <scope>NUCLEOTIDE SEQUENCE [LARGE SCALE GENOMIC DNA]</scope>
    <source>
        <strain evidence="4 5">M6</strain>
    </source>
</reference>
<dbReference type="InterPro" id="IPR050300">
    <property type="entry name" value="GDXG_lipolytic_enzyme"/>
</dbReference>
<dbReference type="Pfam" id="PF20434">
    <property type="entry name" value="BD-FAE"/>
    <property type="match status" value="1"/>
</dbReference>
<feature type="chain" id="PRO_5028797911" evidence="2">
    <location>
        <begin position="18"/>
        <end position="305"/>
    </location>
</feature>
<dbReference type="KEGG" id="sand:H3309_04090"/>
<dbReference type="GO" id="GO:0016787">
    <property type="term" value="F:hydrolase activity"/>
    <property type="evidence" value="ECO:0007669"/>
    <property type="project" value="UniProtKB-KW"/>
</dbReference>
<dbReference type="AlphaFoldDB" id="A0A7G5IJY6"/>
<sequence length="305" mass="32475">MRRPALLTLLLAAPLLAQPKPVPTVPRLMQPEAVMALPAGKPAERIAYGEAPSQFAELWLPDAAKHGEGPWPVVAVLHGGCWQKQFADLSVMNPAATDLVARGYAVWNIEYRRIGEEGAGYPGTYADVNAALAKLAAEAPARKLDLSRVALLGHSAGGHLALWAAAREKLPKEHPLRPADMLPVKAVFSLGGLGDLKDYAAEVCGADVAAAMTGEKSDARADVFADTSPFEMLPFAAPVVMAQGIYDGVSYPELGRSFVFRAQTRGMKAQILLLPNAGHFEIMAPGTRAWETIVTELGTRLAAPK</sequence>
<evidence type="ECO:0000259" key="3">
    <source>
        <dbReference type="Pfam" id="PF20434"/>
    </source>
</evidence>
<dbReference type="Gene3D" id="3.40.50.1820">
    <property type="entry name" value="alpha/beta hydrolase"/>
    <property type="match status" value="1"/>
</dbReference>
<dbReference type="PANTHER" id="PTHR48081">
    <property type="entry name" value="AB HYDROLASE SUPERFAMILY PROTEIN C4A8.06C"/>
    <property type="match status" value="1"/>
</dbReference>